<evidence type="ECO:0000313" key="2">
    <source>
        <dbReference type="Proteomes" id="UP001234297"/>
    </source>
</evidence>
<dbReference type="EMBL" id="CM056809">
    <property type="protein sequence ID" value="KAJ8648538.1"/>
    <property type="molecule type" value="Genomic_DNA"/>
</dbReference>
<sequence>MAETSPPPPSQEAAAGKPWQSYTAEDLKRAVFGRKDSASPSTPSLHQNPSPYFLMLQDVLPQVESQYKAYEDAFFKKFKDELMFAREHPAAVCGVVGSAALILLRGPRRFLFRHTLGRFQSEEAQFLKVEKNVKDFGLSVDLMKNESKKLLERAALAEDDMKKGHAKLKDAGNEIQRLVKSVYKIESETADLMERLRAIPGRDAIKLRAEVASMASFLRQQRTALDKRILKISELGISV</sequence>
<proteinExistence type="predicted"/>
<name>A0ACC2MT17_PERAE</name>
<dbReference type="Proteomes" id="UP001234297">
    <property type="component" value="Chromosome 1"/>
</dbReference>
<comment type="caution">
    <text evidence="1">The sequence shown here is derived from an EMBL/GenBank/DDBJ whole genome shotgun (WGS) entry which is preliminary data.</text>
</comment>
<protein>
    <submittedName>
        <fullName evidence="1">Uncharacterized protein</fullName>
    </submittedName>
</protein>
<gene>
    <name evidence="1" type="ORF">MRB53_001561</name>
</gene>
<organism evidence="1 2">
    <name type="scientific">Persea americana</name>
    <name type="common">Avocado</name>
    <dbReference type="NCBI Taxonomy" id="3435"/>
    <lineage>
        <taxon>Eukaryota</taxon>
        <taxon>Viridiplantae</taxon>
        <taxon>Streptophyta</taxon>
        <taxon>Embryophyta</taxon>
        <taxon>Tracheophyta</taxon>
        <taxon>Spermatophyta</taxon>
        <taxon>Magnoliopsida</taxon>
        <taxon>Magnoliidae</taxon>
        <taxon>Laurales</taxon>
        <taxon>Lauraceae</taxon>
        <taxon>Persea</taxon>
    </lineage>
</organism>
<evidence type="ECO:0000313" key="1">
    <source>
        <dbReference type="EMBL" id="KAJ8648538.1"/>
    </source>
</evidence>
<accession>A0ACC2MT17</accession>
<reference evidence="1 2" key="1">
    <citation type="journal article" date="2022" name="Hortic Res">
        <title>A haplotype resolved chromosomal level avocado genome allows analysis of novel avocado genes.</title>
        <authorList>
            <person name="Nath O."/>
            <person name="Fletcher S.J."/>
            <person name="Hayward A."/>
            <person name="Shaw L.M."/>
            <person name="Masouleh A.K."/>
            <person name="Furtado A."/>
            <person name="Henry R.J."/>
            <person name="Mitter N."/>
        </authorList>
    </citation>
    <scope>NUCLEOTIDE SEQUENCE [LARGE SCALE GENOMIC DNA]</scope>
    <source>
        <strain evidence="2">cv. Hass</strain>
    </source>
</reference>
<keyword evidence="2" id="KW-1185">Reference proteome</keyword>